<evidence type="ECO:0000259" key="3">
    <source>
        <dbReference type="Pfam" id="PF02752"/>
    </source>
</evidence>
<protein>
    <recommendedName>
        <fullName evidence="6">Arrestin-like N-terminal domain-containing protein</fullName>
    </recommendedName>
</protein>
<dbReference type="GO" id="GO:0030674">
    <property type="term" value="F:protein-macromolecule adaptor activity"/>
    <property type="evidence" value="ECO:0007669"/>
    <property type="project" value="TreeGrafter"/>
</dbReference>
<dbReference type="Gene3D" id="2.60.40.640">
    <property type="match status" value="1"/>
</dbReference>
<dbReference type="GO" id="GO:0031625">
    <property type="term" value="F:ubiquitin protein ligase binding"/>
    <property type="evidence" value="ECO:0007669"/>
    <property type="project" value="TreeGrafter"/>
</dbReference>
<dbReference type="Pfam" id="PF02752">
    <property type="entry name" value="Arrestin_C"/>
    <property type="match status" value="1"/>
</dbReference>
<proteinExistence type="predicted"/>
<keyword evidence="5" id="KW-1185">Reference proteome</keyword>
<dbReference type="PANTHER" id="PTHR11188">
    <property type="entry name" value="ARRESTIN DOMAIN CONTAINING PROTEIN"/>
    <property type="match status" value="1"/>
</dbReference>
<dbReference type="InterPro" id="IPR050357">
    <property type="entry name" value="Arrestin_domain-protein"/>
</dbReference>
<feature type="domain" description="Arrestin C-terminal-like" evidence="3">
    <location>
        <begin position="181"/>
        <end position="309"/>
    </location>
</feature>
<evidence type="ECO:0008006" key="6">
    <source>
        <dbReference type="Google" id="ProtNLM"/>
    </source>
</evidence>
<sequence length="443" mass="49707">MTTFAKIPKDTNDVTIELQIDPLFTGVVHGHSHDISEGCTLKGICMLHVHRPIHTRKLVISLEGRCKINVRSTTSMATPSPEGIECRSLINKVKSIDCEYFDHGEYAYPFEFELPATLPASFRGKNGYIRYRLEAVLHRRRRSSVMHRLVRVSRDICIRRCLLSDAMQHSVYDTIHGHEHSDKLSYSANAPTMVYREGGLVPLTLTIDLIHPGTQIVRSVTCALRERIHYQTTGQQSLTCQSVSKTDDLFPLGWSTFYPSDNPKYNPNHKHEYNAVFRICPRVNADINTRLIRVTHALVVNIMVQQDNHENLPSTAPTSPQLDSDTLSASAQSLPSPPSTPQNHGMIRSSSSSSSLRSLSEDLVKEAASALSSITRRNSHSSLSHDQQSKKVYSCTLECPLIVTCREHYWEGDRPHPPAYQDTEAPPSYGLAVEQLPPVPCYD</sequence>
<comment type="caution">
    <text evidence="4">The sequence shown here is derived from an EMBL/GenBank/DDBJ whole genome shotgun (WGS) entry which is preliminary data.</text>
</comment>
<feature type="domain" description="Arrestin-like N-terminal" evidence="2">
    <location>
        <begin position="39"/>
        <end position="149"/>
    </location>
</feature>
<dbReference type="AlphaFoldDB" id="A0A068SE42"/>
<dbReference type="InterPro" id="IPR011021">
    <property type="entry name" value="Arrestin-like_N"/>
</dbReference>
<dbReference type="GO" id="GO:0005886">
    <property type="term" value="C:plasma membrane"/>
    <property type="evidence" value="ECO:0007669"/>
    <property type="project" value="TreeGrafter"/>
</dbReference>
<dbReference type="SUPFAM" id="SSF81296">
    <property type="entry name" value="E set domains"/>
    <property type="match status" value="1"/>
</dbReference>
<dbReference type="Pfam" id="PF00339">
    <property type="entry name" value="Arrestin_N"/>
    <property type="match status" value="1"/>
</dbReference>
<accession>A0A068SE42</accession>
<dbReference type="GO" id="GO:0005829">
    <property type="term" value="C:cytosol"/>
    <property type="evidence" value="ECO:0007669"/>
    <property type="project" value="TreeGrafter"/>
</dbReference>
<evidence type="ECO:0000313" key="4">
    <source>
        <dbReference type="EMBL" id="CDH60534.1"/>
    </source>
</evidence>
<evidence type="ECO:0000256" key="1">
    <source>
        <dbReference type="SAM" id="MobiDB-lite"/>
    </source>
</evidence>
<dbReference type="InterPro" id="IPR014756">
    <property type="entry name" value="Ig_E-set"/>
</dbReference>
<organism evidence="4 5">
    <name type="scientific">Lichtheimia corymbifera JMRC:FSU:9682</name>
    <dbReference type="NCBI Taxonomy" id="1263082"/>
    <lineage>
        <taxon>Eukaryota</taxon>
        <taxon>Fungi</taxon>
        <taxon>Fungi incertae sedis</taxon>
        <taxon>Mucoromycota</taxon>
        <taxon>Mucoromycotina</taxon>
        <taxon>Mucoromycetes</taxon>
        <taxon>Mucorales</taxon>
        <taxon>Lichtheimiaceae</taxon>
        <taxon>Lichtheimia</taxon>
    </lineage>
</organism>
<dbReference type="VEuPathDB" id="FungiDB:LCOR_11319.1"/>
<dbReference type="STRING" id="1263082.A0A068SE42"/>
<dbReference type="PANTHER" id="PTHR11188:SF17">
    <property type="entry name" value="FI21816P1"/>
    <property type="match status" value="1"/>
</dbReference>
<reference evidence="4" key="1">
    <citation type="submission" date="2013-08" db="EMBL/GenBank/DDBJ databases">
        <title>Gene expansion shapes genome architecture in the human pathogen Lichtheimia corymbifera: an evolutionary genomics analysis in the ancient terrestrial Mucorales (Mucoromycotina).</title>
        <authorList>
            <person name="Schwartze V.U."/>
            <person name="Winter S."/>
            <person name="Shelest E."/>
            <person name="Marcet-Houben M."/>
            <person name="Horn F."/>
            <person name="Wehner S."/>
            <person name="Hoffmann K."/>
            <person name="Riege K."/>
            <person name="Sammeth M."/>
            <person name="Nowrousian M."/>
            <person name="Valiante V."/>
            <person name="Linde J."/>
            <person name="Jacobsen I.D."/>
            <person name="Marz M."/>
            <person name="Brakhage A.A."/>
            <person name="Gabaldon T."/>
            <person name="Bocker S."/>
            <person name="Voigt K."/>
        </authorList>
    </citation>
    <scope>NUCLEOTIDE SEQUENCE [LARGE SCALE GENOMIC DNA]</scope>
    <source>
        <strain evidence="4">FSU 9682</strain>
    </source>
</reference>
<feature type="compositionally biased region" description="Polar residues" evidence="1">
    <location>
        <begin position="310"/>
        <end position="325"/>
    </location>
</feature>
<dbReference type="OrthoDB" id="2333384at2759"/>
<dbReference type="InterPro" id="IPR014752">
    <property type="entry name" value="Arrestin-like_C"/>
</dbReference>
<dbReference type="GO" id="GO:0070086">
    <property type="term" value="P:ubiquitin-dependent endocytosis"/>
    <property type="evidence" value="ECO:0007669"/>
    <property type="project" value="TreeGrafter"/>
</dbReference>
<gene>
    <name evidence="4" type="ORF">LCOR_11319.1</name>
</gene>
<dbReference type="EMBL" id="CBTN010000096">
    <property type="protein sequence ID" value="CDH60534.1"/>
    <property type="molecule type" value="Genomic_DNA"/>
</dbReference>
<dbReference type="Proteomes" id="UP000027586">
    <property type="component" value="Unassembled WGS sequence"/>
</dbReference>
<evidence type="ECO:0000313" key="5">
    <source>
        <dbReference type="Proteomes" id="UP000027586"/>
    </source>
</evidence>
<evidence type="ECO:0000259" key="2">
    <source>
        <dbReference type="Pfam" id="PF00339"/>
    </source>
</evidence>
<feature type="region of interest" description="Disordered" evidence="1">
    <location>
        <begin position="310"/>
        <end position="354"/>
    </location>
</feature>
<dbReference type="InterPro" id="IPR011022">
    <property type="entry name" value="Arrestin_C-like"/>
</dbReference>
<name>A0A068SE42_9FUNG</name>